<feature type="domain" description="HAMP" evidence="9">
    <location>
        <begin position="192"/>
        <end position="246"/>
    </location>
</feature>
<dbReference type="Gene3D" id="3.30.565.10">
    <property type="entry name" value="Histidine kinase-like ATPase, C-terminal domain"/>
    <property type="match status" value="1"/>
</dbReference>
<feature type="domain" description="Histidine kinase" evidence="8">
    <location>
        <begin position="352"/>
        <end position="462"/>
    </location>
</feature>
<dbReference type="InterPro" id="IPR050640">
    <property type="entry name" value="Bact_2-comp_sensor_kinase"/>
</dbReference>
<dbReference type="GO" id="GO:0016020">
    <property type="term" value="C:membrane"/>
    <property type="evidence" value="ECO:0007669"/>
    <property type="project" value="UniProtKB-SubCell"/>
</dbReference>
<evidence type="ECO:0000259" key="9">
    <source>
        <dbReference type="PROSITE" id="PS50885"/>
    </source>
</evidence>
<dbReference type="EMBL" id="KC246860">
    <property type="protein sequence ID" value="AHF25948.1"/>
    <property type="molecule type" value="Genomic_DNA"/>
</dbReference>
<dbReference type="GO" id="GO:0000155">
    <property type="term" value="F:phosphorelay sensor kinase activity"/>
    <property type="evidence" value="ECO:0007669"/>
    <property type="project" value="InterPro"/>
</dbReference>
<dbReference type="InterPro" id="IPR005467">
    <property type="entry name" value="His_kinase_dom"/>
</dbReference>
<dbReference type="Pfam" id="PF02518">
    <property type="entry name" value="HATPase_c"/>
    <property type="match status" value="1"/>
</dbReference>
<comment type="subcellular location">
    <subcellularLocation>
        <location evidence="2">Membrane</location>
    </subcellularLocation>
</comment>
<accession>W0FM22</accession>
<dbReference type="PANTHER" id="PTHR34220">
    <property type="entry name" value="SENSOR HISTIDINE KINASE YPDA"/>
    <property type="match status" value="1"/>
</dbReference>
<keyword evidence="7" id="KW-0472">Membrane</keyword>
<dbReference type="InterPro" id="IPR003594">
    <property type="entry name" value="HATPase_dom"/>
</dbReference>
<dbReference type="AlphaFoldDB" id="W0FM22"/>
<dbReference type="EC" id="2.7.13.3" evidence="3"/>
<feature type="transmembrane region" description="Helical" evidence="7">
    <location>
        <begin position="167"/>
        <end position="187"/>
    </location>
</feature>
<evidence type="ECO:0000256" key="3">
    <source>
        <dbReference type="ARBA" id="ARBA00012438"/>
    </source>
</evidence>
<reference evidence="10" key="1">
    <citation type="journal article" date="2013" name="PLoS ONE">
        <title>Metagenomic insights into the carbohydrate-active enzymes carried by the microorganisms adhering to solid digesta in the rumen of cows.</title>
        <authorList>
            <person name="Wang L."/>
            <person name="Hatem A."/>
            <person name="Catalyurek U.V."/>
            <person name="Morrison M."/>
            <person name="Yu Z."/>
        </authorList>
    </citation>
    <scope>NUCLEOTIDE SEQUENCE</scope>
</reference>
<dbReference type="PROSITE" id="PS50885">
    <property type="entry name" value="HAMP"/>
    <property type="match status" value="1"/>
</dbReference>
<evidence type="ECO:0000313" key="10">
    <source>
        <dbReference type="EMBL" id="AHF25948.1"/>
    </source>
</evidence>
<dbReference type="SUPFAM" id="SSF55874">
    <property type="entry name" value="ATPase domain of HSP90 chaperone/DNA topoisomerase II/histidine kinase"/>
    <property type="match status" value="1"/>
</dbReference>
<evidence type="ECO:0000256" key="7">
    <source>
        <dbReference type="SAM" id="Phobius"/>
    </source>
</evidence>
<sequence length="471" mass="54701">MKSLQMFKKWYWSHEYFRHLRPRLMTMILALVLPVCLICVVISVISIVQSRELTYQIGNNGLSSFLRTAALQFEKENWDSLTDFPAGVSEKFSHFCAYVEAYNGKVYVSMNGNQAFLLSNDGSYTESPEEFEALRETPYKYEWQGEELPFRVLVTFPYHFALAHVPFVLWIGLIISMATLMLSPFLYKRLRLDILQPMDTLRNAIDTLGTDSSYRIPPQSGKISDDFLMIFDDFNRMAEEIQVSHEKDIKLLETEMDNLRLQVNPHMLLNSYNTIYALAESKNYPVIQDYTLCLVDYFRYVLRRGQQLVTIRQELEFVDNFIRIQRIRFPGRFSYVYQAEEECLNAQIPPLLIENFVENAIKYALEPREAIEIVVSVRKEQNKKGKDALHIAITDTGSGILPEVLGKLKAHEPYIDESGKKHIGIYNCLRRIELFYGEEGEANFSSEKGKGTQVYMMVPFLASDNEEEERT</sequence>
<dbReference type="PANTHER" id="PTHR34220:SF7">
    <property type="entry name" value="SENSOR HISTIDINE KINASE YPDA"/>
    <property type="match status" value="1"/>
</dbReference>
<keyword evidence="4" id="KW-0597">Phosphoprotein</keyword>
<keyword evidence="5" id="KW-0808">Transferase</keyword>
<organism evidence="10">
    <name type="scientific">uncultured bacterium Contigcl_1556</name>
    <dbReference type="NCBI Taxonomy" id="1393652"/>
    <lineage>
        <taxon>Bacteria</taxon>
        <taxon>environmental samples</taxon>
    </lineage>
</organism>
<dbReference type="InterPro" id="IPR003660">
    <property type="entry name" value="HAMP_dom"/>
</dbReference>
<name>W0FM22_9BACT</name>
<protein>
    <recommendedName>
        <fullName evidence="3">histidine kinase</fullName>
        <ecNumber evidence="3">2.7.13.3</ecNumber>
    </recommendedName>
</protein>
<dbReference type="InterPro" id="IPR010559">
    <property type="entry name" value="Sig_transdc_His_kin_internal"/>
</dbReference>
<proteinExistence type="predicted"/>
<evidence type="ECO:0000256" key="1">
    <source>
        <dbReference type="ARBA" id="ARBA00000085"/>
    </source>
</evidence>
<keyword evidence="7" id="KW-0812">Transmembrane</keyword>
<evidence type="ECO:0000256" key="6">
    <source>
        <dbReference type="ARBA" id="ARBA00022777"/>
    </source>
</evidence>
<dbReference type="PROSITE" id="PS50109">
    <property type="entry name" value="HIS_KIN"/>
    <property type="match status" value="1"/>
</dbReference>
<evidence type="ECO:0000256" key="2">
    <source>
        <dbReference type="ARBA" id="ARBA00004370"/>
    </source>
</evidence>
<keyword evidence="6 10" id="KW-0418">Kinase</keyword>
<dbReference type="InterPro" id="IPR036890">
    <property type="entry name" value="HATPase_C_sf"/>
</dbReference>
<keyword evidence="7" id="KW-1133">Transmembrane helix</keyword>
<dbReference type="Pfam" id="PF06580">
    <property type="entry name" value="His_kinase"/>
    <property type="match status" value="1"/>
</dbReference>
<evidence type="ECO:0000256" key="4">
    <source>
        <dbReference type="ARBA" id="ARBA00022553"/>
    </source>
</evidence>
<evidence type="ECO:0000256" key="5">
    <source>
        <dbReference type="ARBA" id="ARBA00022679"/>
    </source>
</evidence>
<comment type="catalytic activity">
    <reaction evidence="1">
        <text>ATP + protein L-histidine = ADP + protein N-phospho-L-histidine.</text>
        <dbReference type="EC" id="2.7.13.3"/>
    </reaction>
</comment>
<evidence type="ECO:0000259" key="8">
    <source>
        <dbReference type="PROSITE" id="PS50109"/>
    </source>
</evidence>